<accession>A0A9D1LUW4</accession>
<protein>
    <submittedName>
        <fullName evidence="1">Acyltransferase</fullName>
    </submittedName>
</protein>
<keyword evidence="1" id="KW-0012">Acyltransferase</keyword>
<name>A0A9D1LUW4_9FIRM</name>
<gene>
    <name evidence="1" type="ORF">IAB04_04400</name>
</gene>
<organism evidence="1 2">
    <name type="scientific">Candidatus Avimonoglobus intestinipullorum</name>
    <dbReference type="NCBI Taxonomy" id="2840699"/>
    <lineage>
        <taxon>Bacteria</taxon>
        <taxon>Bacillati</taxon>
        <taxon>Bacillota</taxon>
        <taxon>Clostridia</taxon>
        <taxon>Eubacteriales</taxon>
        <taxon>Candidatus Avimonoglobus</taxon>
    </lineage>
</organism>
<keyword evidence="1" id="KW-0808">Transferase</keyword>
<comment type="caution">
    <text evidence="1">The sequence shown here is derived from an EMBL/GenBank/DDBJ whole genome shotgun (WGS) entry which is preliminary data.</text>
</comment>
<dbReference type="Proteomes" id="UP000824111">
    <property type="component" value="Unassembled WGS sequence"/>
</dbReference>
<reference evidence="1" key="1">
    <citation type="submission" date="2020-10" db="EMBL/GenBank/DDBJ databases">
        <authorList>
            <person name="Gilroy R."/>
        </authorList>
    </citation>
    <scope>NUCLEOTIDE SEQUENCE</scope>
    <source>
        <strain evidence="1">ChiSjej4B22-9803</strain>
    </source>
</reference>
<reference evidence="1" key="2">
    <citation type="journal article" date="2021" name="PeerJ">
        <title>Extensive microbial diversity within the chicken gut microbiome revealed by metagenomics and culture.</title>
        <authorList>
            <person name="Gilroy R."/>
            <person name="Ravi A."/>
            <person name="Getino M."/>
            <person name="Pursley I."/>
            <person name="Horton D.L."/>
            <person name="Alikhan N.F."/>
            <person name="Baker D."/>
            <person name="Gharbi K."/>
            <person name="Hall N."/>
            <person name="Watson M."/>
            <person name="Adriaenssens E.M."/>
            <person name="Foster-Nyarko E."/>
            <person name="Jarju S."/>
            <person name="Secka A."/>
            <person name="Antonio M."/>
            <person name="Oren A."/>
            <person name="Chaudhuri R.R."/>
            <person name="La Ragione R."/>
            <person name="Hildebrand F."/>
            <person name="Pallen M.J."/>
        </authorList>
    </citation>
    <scope>NUCLEOTIDE SEQUENCE</scope>
    <source>
        <strain evidence="1">ChiSjej4B22-9803</strain>
    </source>
</reference>
<feature type="non-terminal residue" evidence="1">
    <location>
        <position position="1"/>
    </location>
</feature>
<evidence type="ECO:0000313" key="2">
    <source>
        <dbReference type="Proteomes" id="UP000824111"/>
    </source>
</evidence>
<dbReference type="EMBL" id="DVND01000117">
    <property type="protein sequence ID" value="HIU48580.1"/>
    <property type="molecule type" value="Genomic_DNA"/>
</dbReference>
<evidence type="ECO:0000313" key="1">
    <source>
        <dbReference type="EMBL" id="HIU48580.1"/>
    </source>
</evidence>
<dbReference type="AlphaFoldDB" id="A0A9D1LUW4"/>
<dbReference type="InterPro" id="IPR011004">
    <property type="entry name" value="Trimer_LpxA-like_sf"/>
</dbReference>
<dbReference type="GO" id="GO:0016746">
    <property type="term" value="F:acyltransferase activity"/>
    <property type="evidence" value="ECO:0007669"/>
    <property type="project" value="UniProtKB-KW"/>
</dbReference>
<sequence length="65" mass="7565">IPSNCVVAGNPAKVIYKMDEFEAKERKKFGECHKFSEDYTMRGNLDDEKKNEMIFKLKDSIGYVK</sequence>
<dbReference type="SUPFAM" id="SSF51161">
    <property type="entry name" value="Trimeric LpxA-like enzymes"/>
    <property type="match status" value="1"/>
</dbReference>
<proteinExistence type="predicted"/>